<dbReference type="PROSITE" id="PS50878">
    <property type="entry name" value="RT_POL"/>
    <property type="match status" value="1"/>
</dbReference>
<evidence type="ECO:0000256" key="1">
    <source>
        <dbReference type="SAM" id="MobiDB-lite"/>
    </source>
</evidence>
<feature type="compositionally biased region" description="Polar residues" evidence="1">
    <location>
        <begin position="313"/>
        <end position="323"/>
    </location>
</feature>
<dbReference type="GO" id="GO:0071897">
    <property type="term" value="P:DNA biosynthetic process"/>
    <property type="evidence" value="ECO:0007669"/>
    <property type="project" value="UniProtKB-ARBA"/>
</dbReference>
<dbReference type="EMBL" id="CADCXU010012806">
    <property type="protein sequence ID" value="CAB0002673.1"/>
    <property type="molecule type" value="Genomic_DNA"/>
</dbReference>
<dbReference type="Gene3D" id="3.10.10.10">
    <property type="entry name" value="HIV Type 1 Reverse Transcriptase, subunit A, domain 1"/>
    <property type="match status" value="1"/>
</dbReference>
<dbReference type="AlphaFoldDB" id="A0A6H5GHZ8"/>
<proteinExistence type="predicted"/>
<evidence type="ECO:0000313" key="3">
    <source>
        <dbReference type="EMBL" id="CAB0002673.1"/>
    </source>
</evidence>
<dbReference type="CDD" id="cd01647">
    <property type="entry name" value="RT_LTR"/>
    <property type="match status" value="1"/>
</dbReference>
<dbReference type="Proteomes" id="UP000479000">
    <property type="component" value="Unassembled WGS sequence"/>
</dbReference>
<protein>
    <recommendedName>
        <fullName evidence="2">Reverse transcriptase domain-containing protein</fullName>
    </recommendedName>
</protein>
<dbReference type="SUPFAM" id="SSF56672">
    <property type="entry name" value="DNA/RNA polymerases"/>
    <property type="match status" value="1"/>
</dbReference>
<evidence type="ECO:0000313" key="4">
    <source>
        <dbReference type="Proteomes" id="UP000479000"/>
    </source>
</evidence>
<reference evidence="3 4" key="1">
    <citation type="submission" date="2020-02" db="EMBL/GenBank/DDBJ databases">
        <authorList>
            <person name="Ferguson B K."/>
        </authorList>
    </citation>
    <scope>NUCLEOTIDE SEQUENCE [LARGE SCALE GENOMIC DNA]</scope>
</reference>
<sequence>MADQLIEKYAELFSDTHGLIKGHEAKVNLKPDAKPIVFKPRRIPLALQDKVEEELQRLVKADVLEEVDPSSTAIEWASPVVGAVKPTGKIRLCADFKVSINKYMCPDDYPLPVFEDLASNLAGGERYTVIDLKDAYLQMQVEENSRKYLVIATHKGYFRYKRLPFGVSFAPSKFQRVMEKILAGIPRVGVMLDDIIATGDTFDDHLKNVRTVLDRLLSAGLRTQKAKCKWFQEEVLYLGHRISKEGIQPTAQHLKAIQDMPAPTSIRGAHAPLLLPGAAPASIYSVNVEVKTPHFRGEHHSPHRHLTRDHSPHCQTPQRHFPQ</sequence>
<dbReference type="InterPro" id="IPR000477">
    <property type="entry name" value="RT_dom"/>
</dbReference>
<name>A0A6H5GHZ8_9HEMI</name>
<dbReference type="PANTHER" id="PTHR37984:SF5">
    <property type="entry name" value="PROTEIN NYNRIN-LIKE"/>
    <property type="match status" value="1"/>
</dbReference>
<feature type="region of interest" description="Disordered" evidence="1">
    <location>
        <begin position="295"/>
        <end position="323"/>
    </location>
</feature>
<dbReference type="InterPro" id="IPR050951">
    <property type="entry name" value="Retrovirus_Pol_polyprotein"/>
</dbReference>
<dbReference type="InterPro" id="IPR043128">
    <property type="entry name" value="Rev_trsase/Diguanyl_cyclase"/>
</dbReference>
<dbReference type="PANTHER" id="PTHR37984">
    <property type="entry name" value="PROTEIN CBG26694"/>
    <property type="match status" value="1"/>
</dbReference>
<keyword evidence="4" id="KW-1185">Reference proteome</keyword>
<gene>
    <name evidence="3" type="ORF">NTEN_LOCUS8460</name>
</gene>
<dbReference type="Pfam" id="PF00078">
    <property type="entry name" value="RVT_1"/>
    <property type="match status" value="1"/>
</dbReference>
<dbReference type="Gene3D" id="3.30.70.270">
    <property type="match status" value="1"/>
</dbReference>
<dbReference type="InterPro" id="IPR043502">
    <property type="entry name" value="DNA/RNA_pol_sf"/>
</dbReference>
<dbReference type="OrthoDB" id="6627998at2759"/>
<feature type="domain" description="Reverse transcriptase" evidence="2">
    <location>
        <begin position="1"/>
        <end position="242"/>
    </location>
</feature>
<evidence type="ECO:0000259" key="2">
    <source>
        <dbReference type="PROSITE" id="PS50878"/>
    </source>
</evidence>
<organism evidence="3 4">
    <name type="scientific">Nesidiocoris tenuis</name>
    <dbReference type="NCBI Taxonomy" id="355587"/>
    <lineage>
        <taxon>Eukaryota</taxon>
        <taxon>Metazoa</taxon>
        <taxon>Ecdysozoa</taxon>
        <taxon>Arthropoda</taxon>
        <taxon>Hexapoda</taxon>
        <taxon>Insecta</taxon>
        <taxon>Pterygota</taxon>
        <taxon>Neoptera</taxon>
        <taxon>Paraneoptera</taxon>
        <taxon>Hemiptera</taxon>
        <taxon>Heteroptera</taxon>
        <taxon>Panheteroptera</taxon>
        <taxon>Cimicomorpha</taxon>
        <taxon>Miridae</taxon>
        <taxon>Dicyphina</taxon>
        <taxon>Nesidiocoris</taxon>
    </lineage>
</organism>
<accession>A0A6H5GHZ8</accession>